<comment type="caution">
    <text evidence="4">The sequence shown here is derived from an EMBL/GenBank/DDBJ whole genome shotgun (WGS) entry which is preliminary data.</text>
</comment>
<feature type="chain" id="PRO_5044566322" description="LPXTG cell wall anchor domain-containing protein" evidence="2">
    <location>
        <begin position="26"/>
        <end position="116"/>
    </location>
</feature>
<reference evidence="4 5" key="2">
    <citation type="journal article" date="2021" name="Int. J. Food Microbiol.">
        <title>Safety demonstration of a microbial species for use in the food chain: Weissella confusa.</title>
        <authorList>
            <person name="Bourdichon F."/>
            <person name="Patrone V."/>
            <person name="Fontana A."/>
            <person name="Milani G."/>
            <person name="Morelli L."/>
        </authorList>
    </citation>
    <scope>NUCLEOTIDE SEQUENCE [LARGE SCALE GENOMIC DNA]</scope>
    <source>
        <strain evidence="3">CCUG 30943</strain>
        <strain evidence="4 5">CCUG 43002</strain>
    </source>
</reference>
<proteinExistence type="predicted"/>
<gene>
    <name evidence="4" type="ORF">HAU20_04015</name>
    <name evidence="3" type="ORF">HAU43_04865</name>
</gene>
<keyword evidence="1" id="KW-0812">Transmembrane</keyword>
<evidence type="ECO:0000256" key="1">
    <source>
        <dbReference type="SAM" id="Phobius"/>
    </source>
</evidence>
<accession>A0A1T4JBW1</accession>
<sequence length="116" mass="12502">MHKKTVIGITIALVSAMAMPVLVEANTDTVTYQTQGVARFTGSYTYPADSVVKPTDTHNPFYGAANEQHGQPVLPNTGAPSFVEQFGLALATFGLAISLAFYRVTRMHSNHFSSHS</sequence>
<dbReference type="Proteomes" id="UP000808038">
    <property type="component" value="Unassembled WGS sequence"/>
</dbReference>
<dbReference type="RefSeq" id="WP_087045669.1">
    <property type="nucleotide sequence ID" value="NZ_ALXH01000148.1"/>
</dbReference>
<dbReference type="EMBL" id="JAAOCX010000005">
    <property type="protein sequence ID" value="MBJ7632415.1"/>
    <property type="molecule type" value="Genomic_DNA"/>
</dbReference>
<dbReference type="EMBL" id="JAAOCP010000004">
    <property type="protein sequence ID" value="MBJ7638551.1"/>
    <property type="molecule type" value="Genomic_DNA"/>
</dbReference>
<feature type="transmembrane region" description="Helical" evidence="1">
    <location>
        <begin position="82"/>
        <end position="102"/>
    </location>
</feature>
<feature type="signal peptide" evidence="2">
    <location>
        <begin position="1"/>
        <end position="25"/>
    </location>
</feature>
<dbReference type="AlphaFoldDB" id="A0A1T4JBW1"/>
<keyword evidence="1" id="KW-1133">Transmembrane helix</keyword>
<keyword evidence="2" id="KW-0732">Signal</keyword>
<evidence type="ECO:0000313" key="4">
    <source>
        <dbReference type="EMBL" id="MBJ7638551.1"/>
    </source>
</evidence>
<reference evidence="4" key="1">
    <citation type="submission" date="2020-02" db="EMBL/GenBank/DDBJ databases">
        <authorList>
            <person name="Fontana A."/>
            <person name="Patrone V."/>
            <person name="Morelli L."/>
        </authorList>
    </citation>
    <scope>NUCLEOTIDE SEQUENCE</scope>
    <source>
        <strain evidence="3">CCUG 30943</strain>
        <strain evidence="4">CCUG 43002</strain>
    </source>
</reference>
<evidence type="ECO:0000313" key="5">
    <source>
        <dbReference type="Proteomes" id="UP000728106"/>
    </source>
</evidence>
<organism evidence="4 5">
    <name type="scientific">Weissella confusa</name>
    <name type="common">Lactobacillus confusus</name>
    <dbReference type="NCBI Taxonomy" id="1583"/>
    <lineage>
        <taxon>Bacteria</taxon>
        <taxon>Bacillati</taxon>
        <taxon>Bacillota</taxon>
        <taxon>Bacilli</taxon>
        <taxon>Lactobacillales</taxon>
        <taxon>Lactobacillaceae</taxon>
        <taxon>Weissella</taxon>
    </lineage>
</organism>
<keyword evidence="1" id="KW-0472">Membrane</keyword>
<keyword evidence="5" id="KW-1185">Reference proteome</keyword>
<name>A0A1T4JBW1_WEICO</name>
<evidence type="ECO:0008006" key="6">
    <source>
        <dbReference type="Google" id="ProtNLM"/>
    </source>
</evidence>
<evidence type="ECO:0000256" key="2">
    <source>
        <dbReference type="SAM" id="SignalP"/>
    </source>
</evidence>
<dbReference type="GeneID" id="57979085"/>
<evidence type="ECO:0000313" key="3">
    <source>
        <dbReference type="EMBL" id="MBJ7632415.1"/>
    </source>
</evidence>
<dbReference type="Proteomes" id="UP000728106">
    <property type="component" value="Unassembled WGS sequence"/>
</dbReference>
<protein>
    <recommendedName>
        <fullName evidence="6">LPXTG cell wall anchor domain-containing protein</fullName>
    </recommendedName>
</protein>